<keyword evidence="3" id="KW-0812">Transmembrane</keyword>
<dbReference type="SUPFAM" id="SSF56112">
    <property type="entry name" value="Protein kinase-like (PK-like)"/>
    <property type="match status" value="1"/>
</dbReference>
<dbReference type="Pfam" id="PF07714">
    <property type="entry name" value="PK_Tyr_Ser-Thr"/>
    <property type="match status" value="1"/>
</dbReference>
<dbReference type="InterPro" id="IPR017441">
    <property type="entry name" value="Protein_kinase_ATP_BS"/>
</dbReference>
<proteinExistence type="predicted"/>
<dbReference type="InterPro" id="IPR011009">
    <property type="entry name" value="Kinase-like_dom_sf"/>
</dbReference>
<evidence type="ECO:0000259" key="5">
    <source>
        <dbReference type="PROSITE" id="PS50011"/>
    </source>
</evidence>
<evidence type="ECO:0000256" key="2">
    <source>
        <dbReference type="SAM" id="MobiDB-lite"/>
    </source>
</evidence>
<keyword evidence="3" id="KW-0472">Membrane</keyword>
<dbReference type="InterPro" id="IPR008266">
    <property type="entry name" value="Tyr_kinase_AS"/>
</dbReference>
<feature type="region of interest" description="Disordered" evidence="2">
    <location>
        <begin position="365"/>
        <end position="386"/>
    </location>
</feature>
<keyword evidence="3" id="KW-1133">Transmembrane helix</keyword>
<feature type="compositionally biased region" description="Acidic residues" evidence="2">
    <location>
        <begin position="277"/>
        <end position="292"/>
    </location>
</feature>
<dbReference type="OrthoDB" id="339325at2759"/>
<keyword evidence="7" id="KW-1185">Reference proteome</keyword>
<keyword evidence="1" id="KW-0067">ATP-binding</keyword>
<dbReference type="EMBL" id="SIDB01000002">
    <property type="protein sequence ID" value="KAI3435572.1"/>
    <property type="molecule type" value="Genomic_DNA"/>
</dbReference>
<feature type="compositionally biased region" description="Polar residues" evidence="2">
    <location>
        <begin position="293"/>
        <end position="304"/>
    </location>
</feature>
<feature type="signal peptide" evidence="4">
    <location>
        <begin position="1"/>
        <end position="22"/>
    </location>
</feature>
<dbReference type="Proteomes" id="UP001055712">
    <property type="component" value="Unassembled WGS sequence"/>
</dbReference>
<feature type="transmembrane region" description="Helical" evidence="3">
    <location>
        <begin position="187"/>
        <end position="207"/>
    </location>
</feature>
<dbReference type="Gene3D" id="3.30.200.20">
    <property type="entry name" value="Phosphorylase Kinase, domain 1"/>
    <property type="match status" value="1"/>
</dbReference>
<dbReference type="PROSITE" id="PS00107">
    <property type="entry name" value="PROTEIN_KINASE_ATP"/>
    <property type="match status" value="1"/>
</dbReference>
<feature type="compositionally biased region" description="Low complexity" evidence="2">
    <location>
        <begin position="365"/>
        <end position="377"/>
    </location>
</feature>
<accession>A0A9D4Z0G0</accession>
<dbReference type="GO" id="GO:0005524">
    <property type="term" value="F:ATP binding"/>
    <property type="evidence" value="ECO:0007669"/>
    <property type="project" value="UniProtKB-UniRule"/>
</dbReference>
<keyword evidence="4" id="KW-0732">Signal</keyword>
<organism evidence="6 7">
    <name type="scientific">Chlorella vulgaris</name>
    <name type="common">Green alga</name>
    <dbReference type="NCBI Taxonomy" id="3077"/>
    <lineage>
        <taxon>Eukaryota</taxon>
        <taxon>Viridiplantae</taxon>
        <taxon>Chlorophyta</taxon>
        <taxon>core chlorophytes</taxon>
        <taxon>Trebouxiophyceae</taxon>
        <taxon>Chlorellales</taxon>
        <taxon>Chlorellaceae</taxon>
        <taxon>Chlorella clade</taxon>
        <taxon>Chlorella</taxon>
    </lineage>
</organism>
<evidence type="ECO:0000256" key="3">
    <source>
        <dbReference type="SAM" id="Phobius"/>
    </source>
</evidence>
<dbReference type="CDD" id="cd13999">
    <property type="entry name" value="STKc_MAP3K-like"/>
    <property type="match status" value="1"/>
</dbReference>
<dbReference type="PRINTS" id="PR00109">
    <property type="entry name" value="TYRKINASE"/>
</dbReference>
<feature type="domain" description="Protein kinase" evidence="5">
    <location>
        <begin position="559"/>
        <end position="818"/>
    </location>
</feature>
<comment type="caution">
    <text evidence="6">The sequence shown here is derived from an EMBL/GenBank/DDBJ whole genome shotgun (WGS) entry which is preliminary data.</text>
</comment>
<keyword evidence="1" id="KW-0547">Nucleotide-binding</keyword>
<protein>
    <recommendedName>
        <fullName evidence="5">Protein kinase domain-containing protein</fullName>
    </recommendedName>
</protein>
<dbReference type="PROSITE" id="PS00109">
    <property type="entry name" value="PROTEIN_KINASE_TYR"/>
    <property type="match status" value="1"/>
</dbReference>
<reference evidence="6" key="1">
    <citation type="journal article" date="2019" name="Plant J.">
        <title>Chlorella vulgaris genome assembly and annotation reveals the molecular basis for metabolic acclimation to high light conditions.</title>
        <authorList>
            <person name="Cecchin M."/>
            <person name="Marcolungo L."/>
            <person name="Rossato M."/>
            <person name="Girolomoni L."/>
            <person name="Cosentino E."/>
            <person name="Cuine S."/>
            <person name="Li-Beisson Y."/>
            <person name="Delledonne M."/>
            <person name="Ballottari M."/>
        </authorList>
    </citation>
    <scope>NUCLEOTIDE SEQUENCE</scope>
    <source>
        <strain evidence="6">211/11P</strain>
    </source>
</reference>
<gene>
    <name evidence="6" type="ORF">D9Q98_001637</name>
</gene>
<dbReference type="AlphaFoldDB" id="A0A9D4Z0G0"/>
<reference evidence="6" key="2">
    <citation type="submission" date="2020-11" db="EMBL/GenBank/DDBJ databases">
        <authorList>
            <person name="Cecchin M."/>
            <person name="Marcolungo L."/>
            <person name="Rossato M."/>
            <person name="Girolomoni L."/>
            <person name="Cosentino E."/>
            <person name="Cuine S."/>
            <person name="Li-Beisson Y."/>
            <person name="Delledonne M."/>
            <person name="Ballottari M."/>
        </authorList>
    </citation>
    <scope>NUCLEOTIDE SEQUENCE</scope>
    <source>
        <strain evidence="6">211/11P</strain>
        <tissue evidence="6">Whole cell</tissue>
    </source>
</reference>
<dbReference type="InterPro" id="IPR051681">
    <property type="entry name" value="Ser/Thr_Kinases-Pseudokinases"/>
</dbReference>
<dbReference type="PANTHER" id="PTHR44329">
    <property type="entry name" value="SERINE/THREONINE-PROTEIN KINASE TNNI3K-RELATED"/>
    <property type="match status" value="1"/>
</dbReference>
<feature type="binding site" evidence="1">
    <location>
        <position position="586"/>
    </location>
    <ligand>
        <name>ATP</name>
        <dbReference type="ChEBI" id="CHEBI:30616"/>
    </ligand>
</feature>
<dbReference type="InterPro" id="IPR000719">
    <property type="entry name" value="Prot_kinase_dom"/>
</dbReference>
<evidence type="ECO:0000313" key="7">
    <source>
        <dbReference type="Proteomes" id="UP001055712"/>
    </source>
</evidence>
<dbReference type="PANTHER" id="PTHR44329:SF214">
    <property type="entry name" value="PROTEIN KINASE DOMAIN-CONTAINING PROTEIN"/>
    <property type="match status" value="1"/>
</dbReference>
<dbReference type="InterPro" id="IPR001245">
    <property type="entry name" value="Ser-Thr/Tyr_kinase_cat_dom"/>
</dbReference>
<dbReference type="Gene3D" id="1.10.510.10">
    <property type="entry name" value="Transferase(Phosphotransferase) domain 1"/>
    <property type="match status" value="1"/>
</dbReference>
<feature type="chain" id="PRO_5039116861" description="Protein kinase domain-containing protein" evidence="4">
    <location>
        <begin position="23"/>
        <end position="860"/>
    </location>
</feature>
<evidence type="ECO:0000313" key="6">
    <source>
        <dbReference type="EMBL" id="KAI3435572.1"/>
    </source>
</evidence>
<evidence type="ECO:0000256" key="4">
    <source>
        <dbReference type="SAM" id="SignalP"/>
    </source>
</evidence>
<evidence type="ECO:0000256" key="1">
    <source>
        <dbReference type="PROSITE-ProRule" id="PRU10141"/>
    </source>
</evidence>
<sequence>MRRKECPLVLLKFFLLLPVLQAASVPDAALADLWCRYGLAGCVLQVNASAEVAPALATWEQGGNLPQPVLAASHPARIPSQAATAEAADVGHQQAPEPQAIAQPAALSSSAQTSQPETSRILVEAGSNAAASVSHSMPGEWPGTYVFDVYHRAATLAGMAARAAAAGLALAPQAAWSAVAVASRMPLWAFLLLGAFLIAAAGVQIFIRMPKQALLRRLSDLEAAAVSAVFEPKVVQLRQAAARQKALHQSNGSVDMEAGAVVQSRMLPAAAVQGMEQDVDEEGAAGEGEESALDTTPSPGSSCQAEAVPHTPAISVDPSVRFRDMSKRAWVHASGAEAQPSIASRQAFEARPSFLNPLFVGSGSGASSPGSTLASPSIPAGSAGLHGEEPAVLASDQGWAAVASSGSHVADMNYDAPGALTLPASDEQVGNNACGTQVEPSVPQVIGSPGQLPRGQALRKLTGARTIQPVDLAGLDLDAEQALRQEHNYGGDSSVGNSSGDMGLDGCALGSSSIERVPALGTTHRPQRCPNDTAKRHRLAPATRPGLRLLTARQFKDQVHMSKLLGVGASGCVYAATWEGQQVAVKMLHPTTVDEGAFAREVSVMAALDHPSIIRVMAACLELPLAVIQELGAGTLHDQLHQRHCRPQYGLFMQLAEDVAAALAHCHSQRPPVVHRDLSARNVLLGMDGRARLADFGLAAAKRRTYLSLDKTAALGTAAYMSPEAMQAGQISERTDVYSYGVLLWELLTGREAWEECVSPMQIIFAVAVERRRPAIPSGCPPAIARLLKECWRHNAPLRPSFAEIVSRLSKMRSQSMLLQLQPAVRHTQPVSLAFKGPAISPYSKAGAPGRPLKPHAMAH</sequence>
<dbReference type="PROSITE" id="PS50011">
    <property type="entry name" value="PROTEIN_KINASE_DOM"/>
    <property type="match status" value="1"/>
</dbReference>
<name>A0A9D4Z0G0_CHLVU</name>
<dbReference type="GO" id="GO:0004674">
    <property type="term" value="F:protein serine/threonine kinase activity"/>
    <property type="evidence" value="ECO:0007669"/>
    <property type="project" value="TreeGrafter"/>
</dbReference>
<feature type="region of interest" description="Disordered" evidence="2">
    <location>
        <begin position="273"/>
        <end position="316"/>
    </location>
</feature>